<dbReference type="InParanoid" id="A0A0D2WPA5"/>
<dbReference type="InterPro" id="IPR044044">
    <property type="entry name" value="DUF5679"/>
</dbReference>
<reference evidence="3" key="1">
    <citation type="submission" date="2011-02" db="EMBL/GenBank/DDBJ databases">
        <title>The Genome Sequence of Capsaspora owczarzaki ATCC 30864.</title>
        <authorList>
            <person name="Russ C."/>
            <person name="Cuomo C."/>
            <person name="Burger G."/>
            <person name="Gray M.W."/>
            <person name="Holland P.W.H."/>
            <person name="King N."/>
            <person name="Lang F.B.F."/>
            <person name="Roger A.J."/>
            <person name="Ruiz-Trillo I."/>
            <person name="Young S.K."/>
            <person name="Zeng Q."/>
            <person name="Gargeya S."/>
            <person name="Alvarado L."/>
            <person name="Berlin A."/>
            <person name="Chapman S.B."/>
            <person name="Chen Z."/>
            <person name="Freedman E."/>
            <person name="Gellesch M."/>
            <person name="Goldberg J."/>
            <person name="Griggs A."/>
            <person name="Gujja S."/>
            <person name="Heilman E."/>
            <person name="Heiman D."/>
            <person name="Howarth C."/>
            <person name="Mehta T."/>
            <person name="Neiman D."/>
            <person name="Pearson M."/>
            <person name="Roberts A."/>
            <person name="Saif S."/>
            <person name="Shea T."/>
            <person name="Shenoy N."/>
            <person name="Sisk P."/>
            <person name="Stolte C."/>
            <person name="Sykes S."/>
            <person name="White J."/>
            <person name="Yandava C."/>
            <person name="Haas B."/>
            <person name="Nusbaum C."/>
            <person name="Birren B."/>
        </authorList>
    </citation>
    <scope>NUCLEOTIDE SEQUENCE</scope>
    <source>
        <strain evidence="3">ATCC 30864</strain>
    </source>
</reference>
<name>A0A0D2WPA5_CAPO3</name>
<dbReference type="AlphaFoldDB" id="A0A0D2WPA5"/>
<keyword evidence="3" id="KW-1185">Reference proteome</keyword>
<dbReference type="EMBL" id="KE346364">
    <property type="protein sequence ID" value="KJE93130.1"/>
    <property type="molecule type" value="Genomic_DNA"/>
</dbReference>
<proteinExistence type="predicted"/>
<evidence type="ECO:0000313" key="3">
    <source>
        <dbReference type="Proteomes" id="UP000008743"/>
    </source>
</evidence>
<accession>A0A0D2WPA5</accession>
<sequence length="398" mass="44540">MYKLFCDAEHDPFNPTTGTEVSFLDWKTLHRIVYLPLHRNPVASGDAEKDVRIEASFDAKFVAQNNFAGNALNYNLMAILDCERRTKIVIKYQRTPVHLADAGLKELERYFLSKSTGKLRLQVSLDDPNMELHLTARQVAKLHGDKSYRLLTLSHIQLRATKRMIKEGGFSIPVGAIVNAVTSTVGKALASTAIRNATKGAIEGATRSLVSKMETYCLRCKSKTEDVDPAEVTTPKGRLQRKSKCGVCGAQKSRFLKQEKSGGMFVKGYTGDTRLDMATPSGMTREDQRFNSKTVWTVIETGLRNALNILQYIPLPGVQLFSTVGSVALGAKDLAEIKDTIAKLKAQTATQRDEFINQQVNLVYDNWYENEVTKNSPRPYYFVMYDRVRSAILAVLNQ</sequence>
<dbReference type="Proteomes" id="UP000008743">
    <property type="component" value="Unassembled WGS sequence"/>
</dbReference>
<evidence type="ECO:0000313" key="2">
    <source>
        <dbReference type="EMBL" id="KJE93130.1"/>
    </source>
</evidence>
<evidence type="ECO:0000259" key="1">
    <source>
        <dbReference type="Pfam" id="PF18930"/>
    </source>
</evidence>
<feature type="domain" description="DUF5679" evidence="1">
    <location>
        <begin position="216"/>
        <end position="255"/>
    </location>
</feature>
<gene>
    <name evidence="2" type="ORF">CAOG_003963</name>
</gene>
<dbReference type="Pfam" id="PF18930">
    <property type="entry name" value="DUF5679"/>
    <property type="match status" value="1"/>
</dbReference>
<protein>
    <recommendedName>
        <fullName evidence="1">DUF5679 domain-containing protein</fullName>
    </recommendedName>
</protein>
<organism evidence="2 3">
    <name type="scientific">Capsaspora owczarzaki (strain ATCC 30864)</name>
    <dbReference type="NCBI Taxonomy" id="595528"/>
    <lineage>
        <taxon>Eukaryota</taxon>
        <taxon>Filasterea</taxon>
        <taxon>Capsaspora</taxon>
    </lineage>
</organism>